<dbReference type="InParanoid" id="A0A165DWY8"/>
<evidence type="ECO:0000313" key="2">
    <source>
        <dbReference type="Proteomes" id="UP000076871"/>
    </source>
</evidence>
<sequence length="139" mass="16414">MVLSHEDSDHAHSYWYAQIIGIFHAHVSALKRMSFLWVRWYSIDLQHNWGWKHKWLPHVGFLDADKPGAFRFLDPDQVMRAVHLIPGFAHGITDMLLPPSFVCAPAEQDADWQYYYTFRFVDCDMYMRFRSKGVGHQSI</sequence>
<gene>
    <name evidence="1" type="ORF">LAESUDRAFT_655027</name>
</gene>
<keyword evidence="2" id="KW-1185">Reference proteome</keyword>
<dbReference type="Proteomes" id="UP000076871">
    <property type="component" value="Unassembled WGS sequence"/>
</dbReference>
<dbReference type="GeneID" id="63821557"/>
<reference evidence="1 2" key="1">
    <citation type="journal article" date="2016" name="Mol. Biol. Evol.">
        <title>Comparative Genomics of Early-Diverging Mushroom-Forming Fungi Provides Insights into the Origins of Lignocellulose Decay Capabilities.</title>
        <authorList>
            <person name="Nagy L.G."/>
            <person name="Riley R."/>
            <person name="Tritt A."/>
            <person name="Adam C."/>
            <person name="Daum C."/>
            <person name="Floudas D."/>
            <person name="Sun H."/>
            <person name="Yadav J.S."/>
            <person name="Pangilinan J."/>
            <person name="Larsson K.H."/>
            <person name="Matsuura K."/>
            <person name="Barry K."/>
            <person name="Labutti K."/>
            <person name="Kuo R."/>
            <person name="Ohm R.A."/>
            <person name="Bhattacharya S.S."/>
            <person name="Shirouzu T."/>
            <person name="Yoshinaga Y."/>
            <person name="Martin F.M."/>
            <person name="Grigoriev I.V."/>
            <person name="Hibbett D.S."/>
        </authorList>
    </citation>
    <scope>NUCLEOTIDE SEQUENCE [LARGE SCALE GENOMIC DNA]</scope>
    <source>
        <strain evidence="1 2">93-53</strain>
    </source>
</reference>
<organism evidence="1 2">
    <name type="scientific">Laetiporus sulphureus 93-53</name>
    <dbReference type="NCBI Taxonomy" id="1314785"/>
    <lineage>
        <taxon>Eukaryota</taxon>
        <taxon>Fungi</taxon>
        <taxon>Dikarya</taxon>
        <taxon>Basidiomycota</taxon>
        <taxon>Agaricomycotina</taxon>
        <taxon>Agaricomycetes</taxon>
        <taxon>Polyporales</taxon>
        <taxon>Laetiporus</taxon>
    </lineage>
</organism>
<evidence type="ECO:0000313" key="1">
    <source>
        <dbReference type="EMBL" id="KZT05797.1"/>
    </source>
</evidence>
<dbReference type="STRING" id="1314785.A0A165DWY8"/>
<name>A0A165DWY8_9APHY</name>
<dbReference type="OrthoDB" id="3267098at2759"/>
<proteinExistence type="predicted"/>
<dbReference type="RefSeq" id="XP_040763537.1">
    <property type="nucleotide sequence ID" value="XM_040904527.1"/>
</dbReference>
<protein>
    <submittedName>
        <fullName evidence="1">Uncharacterized protein</fullName>
    </submittedName>
</protein>
<dbReference type="EMBL" id="KV427628">
    <property type="protein sequence ID" value="KZT05797.1"/>
    <property type="molecule type" value="Genomic_DNA"/>
</dbReference>
<dbReference type="AlphaFoldDB" id="A0A165DWY8"/>
<accession>A0A165DWY8</accession>